<dbReference type="SUPFAM" id="SSF52972">
    <property type="entry name" value="ITPase-like"/>
    <property type="match status" value="1"/>
</dbReference>
<comment type="similarity">
    <text evidence="1">Belongs to the HAM1 NTPase family.</text>
</comment>
<organism evidence="3 4">
    <name type="scientific">Candidatus Nealsonbacteria bacterium RIFCSPLOWO2_01_FULL_43_32</name>
    <dbReference type="NCBI Taxonomy" id="1801672"/>
    <lineage>
        <taxon>Bacteria</taxon>
        <taxon>Candidatus Nealsoniibacteriota</taxon>
    </lineage>
</organism>
<protein>
    <recommendedName>
        <fullName evidence="5">Non-canonical purine NTP pyrophosphatase</fullName>
    </recommendedName>
</protein>
<dbReference type="GO" id="GO:0047429">
    <property type="term" value="F:nucleoside triphosphate diphosphatase activity"/>
    <property type="evidence" value="ECO:0007669"/>
    <property type="project" value="InterPro"/>
</dbReference>
<dbReference type="InterPro" id="IPR029001">
    <property type="entry name" value="ITPase-like_fam"/>
</dbReference>
<reference evidence="3 4" key="1">
    <citation type="journal article" date="2016" name="Nat. Commun.">
        <title>Thousands of microbial genomes shed light on interconnected biogeochemical processes in an aquifer system.</title>
        <authorList>
            <person name="Anantharaman K."/>
            <person name="Brown C.T."/>
            <person name="Hug L.A."/>
            <person name="Sharon I."/>
            <person name="Castelle C.J."/>
            <person name="Probst A.J."/>
            <person name="Thomas B.C."/>
            <person name="Singh A."/>
            <person name="Wilkins M.J."/>
            <person name="Karaoz U."/>
            <person name="Brodie E.L."/>
            <person name="Williams K.H."/>
            <person name="Hubbard S.S."/>
            <person name="Banfield J.F."/>
        </authorList>
    </citation>
    <scope>NUCLEOTIDE SEQUENCE [LARGE SCALE GENOMIC DNA]</scope>
</reference>
<dbReference type="GO" id="GO:0009143">
    <property type="term" value="P:nucleoside triphosphate catabolic process"/>
    <property type="evidence" value="ECO:0007669"/>
    <property type="project" value="InterPro"/>
</dbReference>
<evidence type="ECO:0000313" key="4">
    <source>
        <dbReference type="Proteomes" id="UP000178647"/>
    </source>
</evidence>
<dbReference type="AlphaFoldDB" id="A0A1G2EGX7"/>
<dbReference type="Proteomes" id="UP000178647">
    <property type="component" value="Unassembled WGS sequence"/>
</dbReference>
<gene>
    <name evidence="3" type="ORF">A2896_01995</name>
</gene>
<evidence type="ECO:0000256" key="2">
    <source>
        <dbReference type="ARBA" id="ARBA00022801"/>
    </source>
</evidence>
<dbReference type="PANTHER" id="PTHR11067">
    <property type="entry name" value="INOSINE TRIPHOSPHATE PYROPHOSPHATASE/HAM1 PROTEIN"/>
    <property type="match status" value="1"/>
</dbReference>
<dbReference type="PANTHER" id="PTHR11067:SF9">
    <property type="entry name" value="INOSINE TRIPHOSPHATE PYROPHOSPHATASE"/>
    <property type="match status" value="1"/>
</dbReference>
<accession>A0A1G2EGX7</accession>
<dbReference type="Pfam" id="PF01725">
    <property type="entry name" value="Ham1p_like"/>
    <property type="match status" value="1"/>
</dbReference>
<sequence>MKKLLIATTNQGKILEYREIFKDCALPVELVTLEDLKIEASVEEDGETFKENAVKKAEFYAGLSGLPTLSDDAGLEIAYLNGEPGVHSRRWPCYRATDEELMNLALKKLKGVPEEKRGAQLRAVVGLSFPGEEKVYTFEGILKGRIAEKPFQKTLAGYPFRSIFIPMGSERYLGELHIVAHRKQAIEKALPIIKKYLC</sequence>
<keyword evidence="2" id="KW-0378">Hydrolase</keyword>
<dbReference type="STRING" id="1801672.A2896_01995"/>
<evidence type="ECO:0000256" key="1">
    <source>
        <dbReference type="ARBA" id="ARBA00008023"/>
    </source>
</evidence>
<dbReference type="EMBL" id="MHMH01000009">
    <property type="protein sequence ID" value="OGZ24508.1"/>
    <property type="molecule type" value="Genomic_DNA"/>
</dbReference>
<dbReference type="InterPro" id="IPR002637">
    <property type="entry name" value="RdgB/HAM1"/>
</dbReference>
<name>A0A1G2EGX7_9BACT</name>
<evidence type="ECO:0008006" key="5">
    <source>
        <dbReference type="Google" id="ProtNLM"/>
    </source>
</evidence>
<proteinExistence type="inferred from homology"/>
<dbReference type="GO" id="GO:0005829">
    <property type="term" value="C:cytosol"/>
    <property type="evidence" value="ECO:0007669"/>
    <property type="project" value="TreeGrafter"/>
</dbReference>
<dbReference type="Gene3D" id="3.90.950.10">
    <property type="match status" value="1"/>
</dbReference>
<evidence type="ECO:0000313" key="3">
    <source>
        <dbReference type="EMBL" id="OGZ24508.1"/>
    </source>
</evidence>
<dbReference type="CDD" id="cd00515">
    <property type="entry name" value="HAM1"/>
    <property type="match status" value="1"/>
</dbReference>
<comment type="caution">
    <text evidence="3">The sequence shown here is derived from an EMBL/GenBank/DDBJ whole genome shotgun (WGS) entry which is preliminary data.</text>
</comment>